<dbReference type="InterPro" id="IPR036641">
    <property type="entry name" value="HPT_dom_sf"/>
</dbReference>
<dbReference type="Proteomes" id="UP000198796">
    <property type="component" value="Unassembled WGS sequence"/>
</dbReference>
<accession>A0A1I0XLM7</accession>
<keyword evidence="2" id="KW-1185">Reference proteome</keyword>
<dbReference type="AlphaFoldDB" id="A0A1I0XLM7"/>
<dbReference type="SUPFAM" id="SSF47226">
    <property type="entry name" value="Histidine-containing phosphotransfer domain, HPT domain"/>
    <property type="match status" value="1"/>
</dbReference>
<dbReference type="EMBL" id="FOJU01000003">
    <property type="protein sequence ID" value="SFB01901.1"/>
    <property type="molecule type" value="Genomic_DNA"/>
</dbReference>
<evidence type="ECO:0008006" key="3">
    <source>
        <dbReference type="Google" id="ProtNLM"/>
    </source>
</evidence>
<evidence type="ECO:0000313" key="1">
    <source>
        <dbReference type="EMBL" id="SFB01901.1"/>
    </source>
</evidence>
<reference evidence="1 2" key="1">
    <citation type="submission" date="2016-10" db="EMBL/GenBank/DDBJ databases">
        <authorList>
            <person name="de Groot N.N."/>
        </authorList>
    </citation>
    <scope>NUCLEOTIDE SEQUENCE [LARGE SCALE GENOMIC DNA]</scope>
    <source>
        <strain evidence="1 2">DSM 29316</strain>
    </source>
</reference>
<name>A0A1I0XLM7_9RHOB</name>
<gene>
    <name evidence="1" type="ORF">SAMN05421688_2423</name>
</gene>
<dbReference type="STRING" id="871651.SAMN05421688_2423"/>
<evidence type="ECO:0000313" key="2">
    <source>
        <dbReference type="Proteomes" id="UP000198796"/>
    </source>
</evidence>
<organism evidence="1 2">
    <name type="scientific">Poseidonocella pacifica</name>
    <dbReference type="NCBI Taxonomy" id="871651"/>
    <lineage>
        <taxon>Bacteria</taxon>
        <taxon>Pseudomonadati</taxon>
        <taxon>Pseudomonadota</taxon>
        <taxon>Alphaproteobacteria</taxon>
        <taxon>Rhodobacterales</taxon>
        <taxon>Roseobacteraceae</taxon>
        <taxon>Poseidonocella</taxon>
    </lineage>
</organism>
<sequence length="127" mass="14138">MAELKTLQAQQRVRVDSGRILDLTQQLGPHGAEEVVCRAMEELAVRLTYLEDRYRSADSSQLRKTARSLAKIAEQIGMSDVSRVALDVLNCVDAEDEHALAAVMTRLLHVGERSLSAIWDLQDMTMG</sequence>
<proteinExistence type="predicted"/>
<protein>
    <recommendedName>
        <fullName evidence="3">Hpt domain-containing protein</fullName>
    </recommendedName>
</protein>
<dbReference type="RefSeq" id="WP_245752612.1">
    <property type="nucleotide sequence ID" value="NZ_FOJU01000003.1"/>
</dbReference>
<dbReference type="GO" id="GO:0000160">
    <property type="term" value="P:phosphorelay signal transduction system"/>
    <property type="evidence" value="ECO:0007669"/>
    <property type="project" value="InterPro"/>
</dbReference>